<comment type="subcellular location">
    <subcellularLocation>
        <location evidence="1">Membrane</location>
        <topology evidence="1">Single-pass membrane protein</topology>
    </subcellularLocation>
</comment>
<dbReference type="AlphaFoldDB" id="A0ABD1MGW5"/>
<sequence length="147" mass="16790">MEYASGALVQFSYKELKGLTNGFKKKLCVGSFGSVYRGMLGNETIVVVKQLQGIELIVSGRRNFEISKGTHNKEFSDWAYEEFDEGNIMNIVDKRLAQVNLDQVKRLIQVSFWCIQEQPFQRPVMSKVLHMLEGVAKIKKPYPPKSI</sequence>
<organism evidence="6 7">
    <name type="scientific">Flemingia macrophylla</name>
    <dbReference type="NCBI Taxonomy" id="520843"/>
    <lineage>
        <taxon>Eukaryota</taxon>
        <taxon>Viridiplantae</taxon>
        <taxon>Streptophyta</taxon>
        <taxon>Embryophyta</taxon>
        <taxon>Tracheophyta</taxon>
        <taxon>Spermatophyta</taxon>
        <taxon>Magnoliopsida</taxon>
        <taxon>eudicotyledons</taxon>
        <taxon>Gunneridae</taxon>
        <taxon>Pentapetalae</taxon>
        <taxon>rosids</taxon>
        <taxon>fabids</taxon>
        <taxon>Fabales</taxon>
        <taxon>Fabaceae</taxon>
        <taxon>Papilionoideae</taxon>
        <taxon>50 kb inversion clade</taxon>
        <taxon>NPAAA clade</taxon>
        <taxon>indigoferoid/millettioid clade</taxon>
        <taxon>Phaseoleae</taxon>
        <taxon>Flemingia</taxon>
    </lineage>
</organism>
<dbReference type="InterPro" id="IPR011009">
    <property type="entry name" value="Kinase-like_dom_sf"/>
</dbReference>
<keyword evidence="7" id="KW-1185">Reference proteome</keyword>
<keyword evidence="4" id="KW-1133">Transmembrane helix</keyword>
<proteinExistence type="predicted"/>
<keyword evidence="5" id="KW-0472">Membrane</keyword>
<name>A0ABD1MGW5_9FABA</name>
<dbReference type="EMBL" id="JBGMDY010000005">
    <property type="protein sequence ID" value="KAL2335017.1"/>
    <property type="molecule type" value="Genomic_DNA"/>
</dbReference>
<evidence type="ECO:0000313" key="6">
    <source>
        <dbReference type="EMBL" id="KAL2335017.1"/>
    </source>
</evidence>
<dbReference type="PANTHER" id="PTHR47974:SF9">
    <property type="entry name" value="RECEPTOR-LIKE SERINE_THREONINE-PROTEIN KINASE"/>
    <property type="match status" value="1"/>
</dbReference>
<evidence type="ECO:0000256" key="3">
    <source>
        <dbReference type="ARBA" id="ARBA00022729"/>
    </source>
</evidence>
<keyword evidence="2" id="KW-0812">Transmembrane</keyword>
<evidence type="ECO:0000256" key="1">
    <source>
        <dbReference type="ARBA" id="ARBA00004167"/>
    </source>
</evidence>
<dbReference type="SUPFAM" id="SSF56112">
    <property type="entry name" value="Protein kinase-like (PK-like)"/>
    <property type="match status" value="1"/>
</dbReference>
<evidence type="ECO:0000256" key="2">
    <source>
        <dbReference type="ARBA" id="ARBA00022692"/>
    </source>
</evidence>
<protein>
    <submittedName>
        <fullName evidence="6">Uncharacterized protein</fullName>
    </submittedName>
</protein>
<reference evidence="6 7" key="1">
    <citation type="submission" date="2024-08" db="EMBL/GenBank/DDBJ databases">
        <title>Insights into the chromosomal genome structure of Flemingia macrophylla.</title>
        <authorList>
            <person name="Ding Y."/>
            <person name="Zhao Y."/>
            <person name="Bi W."/>
            <person name="Wu M."/>
            <person name="Zhao G."/>
            <person name="Gong Y."/>
            <person name="Li W."/>
            <person name="Zhang P."/>
        </authorList>
    </citation>
    <scope>NUCLEOTIDE SEQUENCE [LARGE SCALE GENOMIC DNA]</scope>
    <source>
        <strain evidence="6">DYQJB</strain>
        <tissue evidence="6">Leaf</tissue>
    </source>
</reference>
<dbReference type="PANTHER" id="PTHR47974">
    <property type="entry name" value="OS07G0415500 PROTEIN"/>
    <property type="match status" value="1"/>
</dbReference>
<dbReference type="GO" id="GO:0016020">
    <property type="term" value="C:membrane"/>
    <property type="evidence" value="ECO:0007669"/>
    <property type="project" value="UniProtKB-SubCell"/>
</dbReference>
<dbReference type="Gene3D" id="1.10.510.10">
    <property type="entry name" value="Transferase(Phosphotransferase) domain 1"/>
    <property type="match status" value="1"/>
</dbReference>
<evidence type="ECO:0000256" key="4">
    <source>
        <dbReference type="ARBA" id="ARBA00022989"/>
    </source>
</evidence>
<comment type="caution">
    <text evidence="6">The sequence shown here is derived from an EMBL/GenBank/DDBJ whole genome shotgun (WGS) entry which is preliminary data.</text>
</comment>
<accession>A0ABD1MGW5</accession>
<evidence type="ECO:0000313" key="7">
    <source>
        <dbReference type="Proteomes" id="UP001603857"/>
    </source>
</evidence>
<keyword evidence="3" id="KW-0732">Signal</keyword>
<gene>
    <name evidence="6" type="ORF">Fmac_016230</name>
</gene>
<dbReference type="Proteomes" id="UP001603857">
    <property type="component" value="Unassembled WGS sequence"/>
</dbReference>
<evidence type="ECO:0000256" key="5">
    <source>
        <dbReference type="ARBA" id="ARBA00023136"/>
    </source>
</evidence>